<comment type="catalytic activity">
    <reaction evidence="1">
        <text>ATP + protein L-histidine = ADP + protein N-phospho-L-histidine.</text>
        <dbReference type="EC" id="2.7.13.3"/>
    </reaction>
</comment>
<keyword evidence="8" id="KW-0902">Two-component regulatory system</keyword>
<dbReference type="InterPro" id="IPR003594">
    <property type="entry name" value="HATPase_dom"/>
</dbReference>
<dbReference type="InterPro" id="IPR005467">
    <property type="entry name" value="His_kinase_dom"/>
</dbReference>
<accession>A0A255EB38</accession>
<evidence type="ECO:0000256" key="9">
    <source>
        <dbReference type="SAM" id="MobiDB-lite"/>
    </source>
</evidence>
<dbReference type="GO" id="GO:0004673">
    <property type="term" value="F:protein histidine kinase activity"/>
    <property type="evidence" value="ECO:0007669"/>
    <property type="project" value="UniProtKB-EC"/>
</dbReference>
<evidence type="ECO:0000313" key="11">
    <source>
        <dbReference type="EMBL" id="OYN86622.1"/>
    </source>
</evidence>
<dbReference type="Pfam" id="PF07568">
    <property type="entry name" value="HisKA_2"/>
    <property type="match status" value="1"/>
</dbReference>
<dbReference type="Pfam" id="PF12282">
    <property type="entry name" value="GAF_PdtaS"/>
    <property type="match status" value="1"/>
</dbReference>
<dbReference type="SMART" id="SM00387">
    <property type="entry name" value="HATPase_c"/>
    <property type="match status" value="1"/>
</dbReference>
<evidence type="ECO:0000256" key="1">
    <source>
        <dbReference type="ARBA" id="ARBA00000085"/>
    </source>
</evidence>
<dbReference type="Gene3D" id="3.30.450.280">
    <property type="entry name" value="GAF domain"/>
    <property type="match status" value="1"/>
</dbReference>
<dbReference type="InterPro" id="IPR036890">
    <property type="entry name" value="HATPase_C_sf"/>
</dbReference>
<keyword evidence="4" id="KW-0808">Transferase</keyword>
<keyword evidence="3" id="KW-0597">Phosphoprotein</keyword>
<sequence length="522" mass="56599">MAINMPEGSGSWVSKQQLAWLERLTEEWHLLADLSFSDLVLWVPEEDDNIFQAIAQVRPTTGPTALEDDAVGEEIGYDPEHLVTVAYQTGVICDTTDHQLQAGIPVDVAAIPIVRDSRVIAVVERHTNRMGIRATGALEDAYLETAQRLETMLWHGWFPPAQRTTRPSPRVGDGVITLGPTGDVSYASPNAVSIFRRMGLATDLIDENFFEIGLNATVLKEHTVQELQAAALADAELTVGNSAAQLRVLKLRGDDGHPVGSLVLCRDTTEVRRHERQLVTKDATIREIHHRVKNNLQTVAALLRLQSRRISSEEGRVALRSAMGRVASIAVVHEILSQNYDEIVAFDQVCDQILKMVGDVAATGGTVVGTRHASFGLVPGTVATSLSLVLTELCQNAVEHGLRQGDGVVDVHPHREPSWLTVEVLDRGTGLPDDFDLGSTSSLGLSIVKSLVSDLNGRFSLQSNDDGPGSCARIELPIPDLGDPTIGRITANGARTLTFQDLLGDTPDEEPMDDLGPDFPAE</sequence>
<evidence type="ECO:0000256" key="3">
    <source>
        <dbReference type="ARBA" id="ARBA00022553"/>
    </source>
</evidence>
<dbReference type="SUPFAM" id="SSF55874">
    <property type="entry name" value="ATPase domain of HSP90 chaperone/DNA topoisomerase II/histidine kinase"/>
    <property type="match status" value="1"/>
</dbReference>
<reference evidence="11 12" key="1">
    <citation type="submission" date="2017-07" db="EMBL/GenBank/DDBJ databases">
        <title>Draft whole genome sequences of clinical Proprionibacteriaceae strains.</title>
        <authorList>
            <person name="Bernier A.-M."/>
            <person name="Bernard K."/>
            <person name="Domingo M.-C."/>
        </authorList>
    </citation>
    <scope>NUCLEOTIDE SEQUENCE [LARGE SCALE GENOMIC DNA]</scope>
    <source>
        <strain evidence="11 12">NML 160184</strain>
    </source>
</reference>
<dbReference type="InterPro" id="IPR022066">
    <property type="entry name" value="PdtaS_GAF"/>
</dbReference>
<proteinExistence type="predicted"/>
<keyword evidence="6" id="KW-0418">Kinase</keyword>
<dbReference type="AlphaFoldDB" id="A0A255EB38"/>
<dbReference type="Proteomes" id="UP000216533">
    <property type="component" value="Unassembled WGS sequence"/>
</dbReference>
<dbReference type="Gene3D" id="3.30.450.20">
    <property type="entry name" value="PAS domain"/>
    <property type="match status" value="1"/>
</dbReference>
<dbReference type="GO" id="GO:0000160">
    <property type="term" value="P:phosphorelay signal transduction system"/>
    <property type="evidence" value="ECO:0007669"/>
    <property type="project" value="UniProtKB-KW"/>
</dbReference>
<dbReference type="InterPro" id="IPR038424">
    <property type="entry name" value="H_kinase_PdtaS_GAF_sf"/>
</dbReference>
<evidence type="ECO:0000256" key="6">
    <source>
        <dbReference type="ARBA" id="ARBA00022777"/>
    </source>
</evidence>
<keyword evidence="7" id="KW-0067">ATP-binding</keyword>
<dbReference type="PANTHER" id="PTHR41523">
    <property type="entry name" value="TWO-COMPONENT SYSTEM SENSOR PROTEIN"/>
    <property type="match status" value="1"/>
</dbReference>
<feature type="region of interest" description="Disordered" evidence="9">
    <location>
        <begin position="502"/>
        <end position="522"/>
    </location>
</feature>
<comment type="caution">
    <text evidence="11">The sequence shown here is derived from an EMBL/GenBank/DDBJ whole genome shotgun (WGS) entry which is preliminary data.</text>
</comment>
<organism evidence="11 12">
    <name type="scientific">Parenemella sanctibonifatiensis</name>
    <dbReference type="NCBI Taxonomy" id="2016505"/>
    <lineage>
        <taxon>Bacteria</taxon>
        <taxon>Bacillati</taxon>
        <taxon>Actinomycetota</taxon>
        <taxon>Actinomycetes</taxon>
        <taxon>Propionibacteriales</taxon>
        <taxon>Propionibacteriaceae</taxon>
        <taxon>Parenemella</taxon>
    </lineage>
</organism>
<dbReference type="GO" id="GO:0005524">
    <property type="term" value="F:ATP binding"/>
    <property type="evidence" value="ECO:0007669"/>
    <property type="project" value="UniProtKB-KW"/>
</dbReference>
<dbReference type="PROSITE" id="PS50109">
    <property type="entry name" value="HIS_KIN"/>
    <property type="match status" value="1"/>
</dbReference>
<dbReference type="Gene3D" id="3.30.565.10">
    <property type="entry name" value="Histidine kinase-like ATPase, C-terminal domain"/>
    <property type="match status" value="1"/>
</dbReference>
<dbReference type="InterPro" id="IPR004358">
    <property type="entry name" value="Sig_transdc_His_kin-like_C"/>
</dbReference>
<evidence type="ECO:0000256" key="7">
    <source>
        <dbReference type="ARBA" id="ARBA00022840"/>
    </source>
</evidence>
<evidence type="ECO:0000256" key="4">
    <source>
        <dbReference type="ARBA" id="ARBA00022679"/>
    </source>
</evidence>
<name>A0A255EB38_9ACTN</name>
<dbReference type="RefSeq" id="WP_094451189.1">
    <property type="nucleotide sequence ID" value="NZ_NMVI01000018.1"/>
</dbReference>
<protein>
    <recommendedName>
        <fullName evidence="2">histidine kinase</fullName>
        <ecNumber evidence="2">2.7.13.3</ecNumber>
    </recommendedName>
</protein>
<dbReference type="PRINTS" id="PR00344">
    <property type="entry name" value="BCTRLSENSOR"/>
</dbReference>
<dbReference type="EC" id="2.7.13.3" evidence="2"/>
<dbReference type="Pfam" id="PF02518">
    <property type="entry name" value="HATPase_c"/>
    <property type="match status" value="1"/>
</dbReference>
<keyword evidence="5" id="KW-0547">Nucleotide-binding</keyword>
<feature type="domain" description="Histidine kinase" evidence="10">
    <location>
        <begin position="287"/>
        <end position="480"/>
    </location>
</feature>
<evidence type="ECO:0000256" key="2">
    <source>
        <dbReference type="ARBA" id="ARBA00012438"/>
    </source>
</evidence>
<gene>
    <name evidence="11" type="ORF">CGZ92_09860</name>
</gene>
<evidence type="ECO:0000313" key="12">
    <source>
        <dbReference type="Proteomes" id="UP000216533"/>
    </source>
</evidence>
<evidence type="ECO:0000256" key="8">
    <source>
        <dbReference type="ARBA" id="ARBA00023012"/>
    </source>
</evidence>
<evidence type="ECO:0000259" key="10">
    <source>
        <dbReference type="PROSITE" id="PS50109"/>
    </source>
</evidence>
<evidence type="ECO:0000256" key="5">
    <source>
        <dbReference type="ARBA" id="ARBA00022741"/>
    </source>
</evidence>
<dbReference type="EMBL" id="NMVI01000018">
    <property type="protein sequence ID" value="OYN86622.1"/>
    <property type="molecule type" value="Genomic_DNA"/>
</dbReference>
<dbReference type="PANTHER" id="PTHR41523:SF8">
    <property type="entry name" value="ETHYLENE RESPONSE SENSOR PROTEIN"/>
    <property type="match status" value="1"/>
</dbReference>
<dbReference type="InterPro" id="IPR011495">
    <property type="entry name" value="Sig_transdc_His_kin_sub2_dim/P"/>
</dbReference>
<feature type="compositionally biased region" description="Acidic residues" evidence="9">
    <location>
        <begin position="506"/>
        <end position="522"/>
    </location>
</feature>